<name>A0A644XYU1_9ZZZZ</name>
<reference evidence="1" key="1">
    <citation type="submission" date="2019-08" db="EMBL/GenBank/DDBJ databases">
        <authorList>
            <person name="Kucharzyk K."/>
            <person name="Murdoch R.W."/>
            <person name="Higgins S."/>
            <person name="Loffler F."/>
        </authorList>
    </citation>
    <scope>NUCLEOTIDE SEQUENCE</scope>
</reference>
<sequence length="120" mass="13941">MKKLGLLLTAFAVFVTLASAQKTGIIADVLKKSAEDKVTKMQELIGFNDDKAKKLNKLEFNFLLDVQKAENCCLCNKKKRIEKLQQKRDLELQQILTRDEYIKYDAVENERIKKHPLWTN</sequence>
<protein>
    <submittedName>
        <fullName evidence="1">Uncharacterized protein</fullName>
    </submittedName>
</protein>
<accession>A0A644XYU1</accession>
<evidence type="ECO:0000313" key="1">
    <source>
        <dbReference type="EMBL" id="MPM21400.1"/>
    </source>
</evidence>
<dbReference type="EMBL" id="VSSQ01003582">
    <property type="protein sequence ID" value="MPM21400.1"/>
    <property type="molecule type" value="Genomic_DNA"/>
</dbReference>
<organism evidence="1">
    <name type="scientific">bioreactor metagenome</name>
    <dbReference type="NCBI Taxonomy" id="1076179"/>
    <lineage>
        <taxon>unclassified sequences</taxon>
        <taxon>metagenomes</taxon>
        <taxon>ecological metagenomes</taxon>
    </lineage>
</organism>
<gene>
    <name evidence="1" type="ORF">SDC9_67844</name>
</gene>
<proteinExistence type="predicted"/>
<dbReference type="AlphaFoldDB" id="A0A644XYU1"/>
<comment type="caution">
    <text evidence="1">The sequence shown here is derived from an EMBL/GenBank/DDBJ whole genome shotgun (WGS) entry which is preliminary data.</text>
</comment>